<dbReference type="EMBL" id="OM471968">
    <property type="protein sequence ID" value="UOF93208.1"/>
    <property type="molecule type" value="Genomic_RNA"/>
</dbReference>
<organism evidence="1">
    <name type="scientific">Maize mild mottle virus</name>
    <dbReference type="NCBI Taxonomy" id="2931827"/>
    <lineage>
        <taxon>Viruses</taxon>
        <taxon>Riboviria</taxon>
    </lineage>
</organism>
<gene>
    <name evidence="1" type="primary">ORF1</name>
</gene>
<proteinExistence type="predicted"/>
<protein>
    <submittedName>
        <fullName evidence="1">RNA polymerase pre-readthrough protein</fullName>
    </submittedName>
</protein>
<accession>A0A8T9JD95</accession>
<reference evidence="1" key="1">
    <citation type="submission" date="2022-01" db="EMBL/GenBank/DDBJ databases">
        <title>Plant Virus Collection isolate.</title>
        <authorList>
            <person name="Knierim D."/>
            <person name="Margaria P."/>
            <person name="Menzel W."/>
            <person name="Winter S."/>
        </authorList>
    </citation>
    <scope>NUCLEOTIDE SEQUENCE</scope>
    <source>
        <strain evidence="1">DSMZ PV-0497</strain>
    </source>
</reference>
<sequence>MAATMVFHQLGQLAPAQRLRLALRVISLDRFKRYLKDVALKYAQQVRKKVLFAIKFIQATHTRAPKPQIENITPVLECSYGLLGGLLGALPTTKTWFSRVALGCAAAAAIYGAVKLHISYSLALRHEADRKRSAFMQEQYNEILEAMEEQRRTAIRDRIDDLVHKEVIEEEELDDMGNTVRPEVVQYITKEHGKFVRNLVGAAKLEFGGVPKTTEANMLAVWRFLYRKCEKQKLNPCDAERAITAALPFVFIPSCYDESAAITRTSEETIEALRRYKEQFVETAPLRKLLCNPLSGKAWRAWARQVLYGDQETGLHFAK</sequence>
<name>A0A8T9JD95_9VIRU</name>
<evidence type="ECO:0000313" key="1">
    <source>
        <dbReference type="EMBL" id="UOF93208.1"/>
    </source>
</evidence>